<dbReference type="Pfam" id="PF00753">
    <property type="entry name" value="Lactamase_B"/>
    <property type="match status" value="1"/>
</dbReference>
<evidence type="ECO:0000256" key="1">
    <source>
        <dbReference type="ARBA" id="ARBA00001947"/>
    </source>
</evidence>
<dbReference type="Gene3D" id="3.60.15.10">
    <property type="entry name" value="Ribonuclease Z/Hydroxyacylglutathione hydrolase-like"/>
    <property type="match status" value="1"/>
</dbReference>
<feature type="domain" description="Metallo-beta-lactamase" evidence="5">
    <location>
        <begin position="12"/>
        <end position="183"/>
    </location>
</feature>
<comment type="cofactor">
    <cofactor evidence="1">
        <name>Zn(2+)</name>
        <dbReference type="ChEBI" id="CHEBI:29105"/>
    </cofactor>
</comment>
<name>A0ABR8PTJ9_9CLOT</name>
<dbReference type="RefSeq" id="WP_143317286.1">
    <property type="nucleotide sequence ID" value="NZ_JACSRA010000011.1"/>
</dbReference>
<protein>
    <submittedName>
        <fullName evidence="6">MBL fold metallo-hydrolase</fullName>
    </submittedName>
</protein>
<reference evidence="6 7" key="1">
    <citation type="submission" date="2020-08" db="EMBL/GenBank/DDBJ databases">
        <title>A Genomic Blueprint of the Chicken Gut Microbiome.</title>
        <authorList>
            <person name="Gilroy R."/>
            <person name="Ravi A."/>
            <person name="Getino M."/>
            <person name="Pursley I."/>
            <person name="Horton D.L."/>
            <person name="Alikhan N.-F."/>
            <person name="Baker D."/>
            <person name="Gharbi K."/>
            <person name="Hall N."/>
            <person name="Watson M."/>
            <person name="Adriaenssens E.M."/>
            <person name="Foster-Nyarko E."/>
            <person name="Jarju S."/>
            <person name="Secka A."/>
            <person name="Antonio M."/>
            <person name="Oren A."/>
            <person name="Chaudhuri R."/>
            <person name="La Ragione R.M."/>
            <person name="Hildebrand F."/>
            <person name="Pallen M.J."/>
        </authorList>
    </citation>
    <scope>NUCLEOTIDE SEQUENCE [LARGE SCALE GENOMIC DNA]</scope>
    <source>
        <strain evidence="6 7">Sa3CVN1</strain>
    </source>
</reference>
<keyword evidence="4" id="KW-0862">Zinc</keyword>
<dbReference type="InterPro" id="IPR036866">
    <property type="entry name" value="RibonucZ/Hydroxyglut_hydro"/>
</dbReference>
<dbReference type="EMBL" id="JACSRA010000011">
    <property type="protein sequence ID" value="MBD7911505.1"/>
    <property type="molecule type" value="Genomic_DNA"/>
</dbReference>
<sequence>MIIKTLVIGAIQENCYIVIDEETMEAVILDPGGNGPEISKVADDLGAKVKYVLLTHGHFDHVGAVEYLADKYKVPFYINEKDEDAIENDTTSVFGPLRKADGHLSEGDTISFGKTSAKVITTPGHTPGGVCFLIEDKLFTGDTLFQGAVGRTDFPGGNFEDLISGIKTKLLILDDGVEVYPGHGGSSTIGYEKMRNPFLD</sequence>
<dbReference type="SMART" id="SM00849">
    <property type="entry name" value="Lactamase_B"/>
    <property type="match status" value="1"/>
</dbReference>
<dbReference type="InterPro" id="IPR001279">
    <property type="entry name" value="Metallo-B-lactamas"/>
</dbReference>
<evidence type="ECO:0000313" key="6">
    <source>
        <dbReference type="EMBL" id="MBD7911505.1"/>
    </source>
</evidence>
<evidence type="ECO:0000259" key="5">
    <source>
        <dbReference type="SMART" id="SM00849"/>
    </source>
</evidence>
<evidence type="ECO:0000256" key="3">
    <source>
        <dbReference type="ARBA" id="ARBA00022801"/>
    </source>
</evidence>
<dbReference type="SUPFAM" id="SSF56281">
    <property type="entry name" value="Metallo-hydrolase/oxidoreductase"/>
    <property type="match status" value="1"/>
</dbReference>
<keyword evidence="7" id="KW-1185">Reference proteome</keyword>
<comment type="caution">
    <text evidence="6">The sequence shown here is derived from an EMBL/GenBank/DDBJ whole genome shotgun (WGS) entry which is preliminary data.</text>
</comment>
<gene>
    <name evidence="6" type="ORF">H9661_09070</name>
</gene>
<dbReference type="PANTHER" id="PTHR46233">
    <property type="entry name" value="HYDROXYACYLGLUTATHIONE HYDROLASE GLOC"/>
    <property type="match status" value="1"/>
</dbReference>
<evidence type="ECO:0000256" key="4">
    <source>
        <dbReference type="ARBA" id="ARBA00022833"/>
    </source>
</evidence>
<dbReference type="InterPro" id="IPR051453">
    <property type="entry name" value="MBL_Glyoxalase_II"/>
</dbReference>
<dbReference type="CDD" id="cd06262">
    <property type="entry name" value="metallo-hydrolase-like_MBL-fold"/>
    <property type="match status" value="1"/>
</dbReference>
<dbReference type="PANTHER" id="PTHR46233:SF3">
    <property type="entry name" value="HYDROXYACYLGLUTATHIONE HYDROLASE GLOC"/>
    <property type="match status" value="1"/>
</dbReference>
<organism evidence="6 7">
    <name type="scientific">Clostridium cibarium</name>
    <dbReference type="NCBI Taxonomy" id="2762247"/>
    <lineage>
        <taxon>Bacteria</taxon>
        <taxon>Bacillati</taxon>
        <taxon>Bacillota</taxon>
        <taxon>Clostridia</taxon>
        <taxon>Eubacteriales</taxon>
        <taxon>Clostridiaceae</taxon>
        <taxon>Clostridium</taxon>
    </lineage>
</organism>
<keyword evidence="2" id="KW-0479">Metal-binding</keyword>
<keyword evidence="3" id="KW-0378">Hydrolase</keyword>
<accession>A0ABR8PTJ9</accession>
<evidence type="ECO:0000256" key="2">
    <source>
        <dbReference type="ARBA" id="ARBA00022723"/>
    </source>
</evidence>
<dbReference type="Proteomes" id="UP000627781">
    <property type="component" value="Unassembled WGS sequence"/>
</dbReference>
<evidence type="ECO:0000313" key="7">
    <source>
        <dbReference type="Proteomes" id="UP000627781"/>
    </source>
</evidence>
<proteinExistence type="predicted"/>